<dbReference type="SUPFAM" id="SSF49265">
    <property type="entry name" value="Fibronectin type III"/>
    <property type="match status" value="2"/>
</dbReference>
<evidence type="ECO:0000256" key="4">
    <source>
        <dbReference type="ARBA" id="ARBA00022525"/>
    </source>
</evidence>
<gene>
    <name evidence="10" type="ORF">DFO77_12653</name>
</gene>
<evidence type="ECO:0000256" key="6">
    <source>
        <dbReference type="ARBA" id="ARBA00023136"/>
    </source>
</evidence>
<dbReference type="InterPro" id="IPR036179">
    <property type="entry name" value="Ig-like_dom_sf"/>
</dbReference>
<dbReference type="PROSITE" id="PS50835">
    <property type="entry name" value="IG_LIKE"/>
    <property type="match status" value="1"/>
</dbReference>
<dbReference type="InterPro" id="IPR059226">
    <property type="entry name" value="Choice_anch_Q_dom"/>
</dbReference>
<reference evidence="10 11" key="1">
    <citation type="submission" date="2018-07" db="EMBL/GenBank/DDBJ databases">
        <title>Freshwater and sediment microbial communities from various areas in North America, analyzing microbe dynamics in response to fracking.</title>
        <authorList>
            <person name="Lamendella R."/>
        </authorList>
    </citation>
    <scope>NUCLEOTIDE SEQUENCE [LARGE SCALE GENOMIC DNA]</scope>
    <source>
        <strain evidence="10 11">160A</strain>
    </source>
</reference>
<evidence type="ECO:0000256" key="2">
    <source>
        <dbReference type="ARBA" id="ARBA00004442"/>
    </source>
</evidence>
<dbReference type="NCBIfam" id="TIGR04183">
    <property type="entry name" value="Por_Secre_tail"/>
    <property type="match status" value="1"/>
</dbReference>
<dbReference type="Pfam" id="PF02415">
    <property type="entry name" value="Chlam_PMP"/>
    <property type="match status" value="4"/>
</dbReference>
<keyword evidence="4" id="KW-0964">Secreted</keyword>
<feature type="domain" description="Ig-like" evidence="8">
    <location>
        <begin position="2968"/>
        <end position="3046"/>
    </location>
</feature>
<organism evidence="10 11">
    <name type="scientific">Marinilabilia salmonicolor</name>
    <dbReference type="NCBI Taxonomy" id="989"/>
    <lineage>
        <taxon>Bacteria</taxon>
        <taxon>Pseudomonadati</taxon>
        <taxon>Bacteroidota</taxon>
        <taxon>Bacteroidia</taxon>
        <taxon>Marinilabiliales</taxon>
        <taxon>Marinilabiliaceae</taxon>
        <taxon>Marinilabilia</taxon>
    </lineage>
</organism>
<dbReference type="EMBL" id="QPIZ01000026">
    <property type="protein sequence ID" value="RCW29694.1"/>
    <property type="molecule type" value="Genomic_DNA"/>
</dbReference>
<evidence type="ECO:0000256" key="5">
    <source>
        <dbReference type="ARBA" id="ARBA00022729"/>
    </source>
</evidence>
<feature type="domain" description="Fibronectin type-III" evidence="9">
    <location>
        <begin position="343"/>
        <end position="433"/>
    </location>
</feature>
<dbReference type="InterPro" id="IPR003368">
    <property type="entry name" value="POMP_repeat"/>
</dbReference>
<dbReference type="NCBIfam" id="NF041518">
    <property type="entry name" value="choice_anch_Q"/>
    <property type="match status" value="3"/>
</dbReference>
<dbReference type="InterPro" id="IPR007110">
    <property type="entry name" value="Ig-like_dom"/>
</dbReference>
<dbReference type="GO" id="GO:0005576">
    <property type="term" value="C:extracellular region"/>
    <property type="evidence" value="ECO:0007669"/>
    <property type="project" value="UniProtKB-SubCell"/>
</dbReference>
<evidence type="ECO:0000256" key="1">
    <source>
        <dbReference type="ARBA" id="ARBA00004196"/>
    </source>
</evidence>
<dbReference type="SUPFAM" id="SSF51126">
    <property type="entry name" value="Pectin lyase-like"/>
    <property type="match status" value="7"/>
</dbReference>
<name>A0A368UQL1_9BACT</name>
<dbReference type="PROSITE" id="PS50853">
    <property type="entry name" value="FN3"/>
    <property type="match status" value="2"/>
</dbReference>
<keyword evidence="5" id="KW-0732">Signal</keyword>
<dbReference type="InterPro" id="IPR013783">
    <property type="entry name" value="Ig-like_fold"/>
</dbReference>
<dbReference type="Proteomes" id="UP000252733">
    <property type="component" value="Unassembled WGS sequence"/>
</dbReference>
<dbReference type="InterPro" id="IPR026444">
    <property type="entry name" value="Secre_tail"/>
</dbReference>
<dbReference type="NCBIfam" id="TIGR01376">
    <property type="entry name" value="POMP_repeat"/>
    <property type="match status" value="3"/>
</dbReference>
<dbReference type="InterPro" id="IPR003961">
    <property type="entry name" value="FN3_dom"/>
</dbReference>
<dbReference type="PANTHER" id="PTHR11319">
    <property type="entry name" value="G PROTEIN-COUPLED RECEPTOR-RELATED"/>
    <property type="match status" value="1"/>
</dbReference>
<dbReference type="InterPro" id="IPR036116">
    <property type="entry name" value="FN3_sf"/>
</dbReference>
<dbReference type="GO" id="GO:0009279">
    <property type="term" value="C:cell outer membrane"/>
    <property type="evidence" value="ECO:0007669"/>
    <property type="project" value="UniProtKB-SubCell"/>
</dbReference>
<evidence type="ECO:0000259" key="8">
    <source>
        <dbReference type="PROSITE" id="PS50835"/>
    </source>
</evidence>
<evidence type="ECO:0000313" key="11">
    <source>
        <dbReference type="Proteomes" id="UP000252733"/>
    </source>
</evidence>
<feature type="domain" description="Fibronectin type-III" evidence="9">
    <location>
        <begin position="768"/>
        <end position="858"/>
    </location>
</feature>
<evidence type="ECO:0000256" key="3">
    <source>
        <dbReference type="ARBA" id="ARBA00004613"/>
    </source>
</evidence>
<comment type="subcellular location">
    <subcellularLocation>
        <location evidence="1">Cell envelope</location>
    </subcellularLocation>
    <subcellularLocation>
        <location evidence="2">Cell outer membrane</location>
    </subcellularLocation>
    <subcellularLocation>
        <location evidence="3">Secreted</location>
    </subcellularLocation>
</comment>
<accession>A0A368UQL1</accession>
<sequence>MKHFYLILSLILAISFSELKADVLYVKPGTASTAWQNQTNVYSDLQTALAAAVAGDEVWVAAGIYKPTTAGNRDISFELKDGVHYYGGFAGDETELSQRDWRLNETILSGDIGVEEDNSDNSYHVVTLREAADVNLNYRTIVDGFIVEDGKGSSGTGFYIYDGDPIVKNCWFRRNQGSSNGGGVYSLLNARPLFGNVIFSFNSGRYGGSVYAERQALFYNCTWYKNYAEIAGAALFTNTSATTVYNSLEVLNECGEYENSYFSNSDEYSTLSFHEEINYTPLFIDPENGDFRLTEGSPVVDAGDNSYLPDWLLIDYSGNSRIQNEVVDLGVFEGTVAVPALQLPEHNHVFGIDVSSVELTWDWETFAPENLVDYTLEYSVNGGEMVQGTETSVASHTISGLSEGITVNWRVCANLSDGTKRWSPYRQFFIQRSHPLYVKPGATGSGDSWSDAINLSDAMKIAFPGEQIWVAAGIYTPTTGTSRDESFEFRYDLTLLGGFSGDETSPDERDWNQNQTILSGDIGVESENTDNSYHVIKMVGNENAPITQATVIDGIIVENGYTGYNSIASLENGAGMWLQYASPIVRNVIFRDNTVNYGHGGAVSGDDFSAALFGNVIFHNNSTTHYYGYGGAVNSYGGFEFYNCVWYDNYSNYYFGAVYGNSVVVNSIAWNNFSEDGYNDFSSSVTKRNTLYPDADDSNGSISESPEFVAPDEGDFRIRAISPALNAGSNTDVPEWLTKDYFGVERIQDGVVNMGVSEGVVFTPELLNPADSTVFESEQASVLFEWGWRDTQPVDVESYILEYSINENEPVLVENLESLNYTLSGLSPASVVQWRVASVDASGALNWSDFYRFFILRGHALYVTPDGSGTGSSWSDATNLQVAIDKSMKGDSIWMANGVYNPTNTLDRNASFELKDNVKIFGGFAGFETEFSERNWKDNETILSGNIGEEALNSDNSYRVLEAIGTSKKLLTEKTVLDGLIVEGGAGYNGSGIYFDNASILIRNLWIRDNSSSYAGGAVYVNYGSKPKFGNVLFSGNSAGDDGGAVCSLGNAEFYNCTWSGNSAGGRGGSVYGYATITNSISWGNNSGLYDNEFSSSNNVRNSIYETRDESNGNVSADPMFVAPDKNDFRLLAGSPGLNTGVNEDVPEWLTTDGFGSERIKESIVDVGSFEGAVESPKLFFPEDGRYFEGTSMDFLLEWYWENGEPADVDHYILEYSINRGEVVLVDDLPGTAYSLLGVSSATEVAWRVCSVSESGQETWSKQHHFSVLRGHPLFVTPEGTGEGTSWSDAMSLQDALDNAVDGDSIWVKAGIYTPTETADREVSFVLTEKIKLFGGFNGTETEFAQRNHILNKTILSGDIGSEGVKADNSFHVLSALGTTKERDDWSAVVDGVIIKDGYADGSGESRNGGGLYLQWASPLFINVHFTNNYALNDGGAVYDAEGSQAGFVNVLFTDNASDSEGGAVYAQKYLRYYNCVWFNNSSGSDGGAAYGRNKIVNSIFWKNSTQNDYNNDLSRQELVSYTIYDKGDSDFNLKGDPGFVDAENGDFRLRDESIALNAGSNDALPEWLTTDYFGNSRILADTVDIGISEGAVVGPVLLAPENQSVLSIVEGTTIMLKWAVEDSEVAATISDYQLEYVIGEDTTLVENIEGYDYGLSGLAPLDLVKWRVGYVDGSGNTNWSVYASFSIYRGHPLFVVPNGTGDGSSWGTGIDLKDALNIVAKGDSLWISAGIYKPTNTTDRTSSFVIDENLKLFGGFSGVETFFEERNTHKNQVVLSGDIGEPGVEGDNSYHVVRIFGVQDQPVTEQMILDGVTIENGFSDVYDVNDGGGLIINRASPIIKNVWFRNNFASDKGGAVYVDTWSNPLFGNVLFQNNEAGDNGGAVYSDNKVNYYNCVWSGNYSGYYGGAVYDNSSTSLVYNSIAWDNEARWSYDNFSYGVSSFYSIFNNAVEQNGNLNQEPGFVSVEKADFRLKEGSPAINTGSTENLPDWLVTDYHGNSRIQGDTVDMGAIEGWVICPTLVSPADKSWLDAGFSGTKLEWGWNDSIPNNINGFVVEYIINGGESQLIEDLTALETQLTGLQSADVVSWRVGSLEDTGFTNWSESRTFTVNRDHPLYVKPGATGNGTSWLDAMDLKDAMAISIENDEIWIAAGTYKPADEGDRNATFELKNGMKLYGGFGGFESSVEERDWMANETILSGDIGVEGDVNDNSYNILRVRGSEDRLFEDNVVDGFIIEKGKARYDGGGIYIRWSSPKLRNIWLRDNLADRWGGAVYSQNGSNPTFSNVLFVNNSAASAGAAVMASSDATFNNCLWYGNTTTDIGGAIYKNNWVSVEVNNSIAWNNHDSSDSDFNFTTGIENSVFADADGSNGNIAKDPLFVDADNSIFHLQKGSPAINAGDNDLVADELLTDYAGFDRTFGDNVDIGPFEYLQIQPVAPTNGGSGTKEYSMLMMLNLVWGISDGTIEPQTNIPSDFEYQMKLWKVGDEDNLLEDGPFSASSGIDGTNNSTIIGGLEYGSAYQWTIGLDYGDYVNWSEPSTFYIGHDYTIKVKEGSTGTTGASWDDAFGTLHEALDFALPGDEIWVAEGKYYPVTPADPSNVTQAEREQALSLKPGIIIYGGLAGDESNAWNRNHVEHPVILSGDIGVAGDDSDNSIHLFRNEFDVATPLGRGAVIEGFIFEDATGSAIYNVNSSPSIEFSVFRNNSGDNGGAVYNDGSSPRFFNVLFHDNEASGNGGAIFADGDSKPELLSCTVAHNRASNTGGLYGTFDVKNSIVYSNENGAFSDAASQVVYSCVEGGYEGEENISYDPLWTDPQNRDYSLQLFSPCIEQGNNKWFTGLFGYDLAKNSRTHWLKTDMGAYEATENGKLEVVESSVDTDGLTDFIDSIAIRFNQPIAVDPSVSPVLNPDLETELSVSPQDPSLLIISHTGLQASTDYHLELPGGQVTLANNDQIIQWFAEFDFTTRACVPVVLSVEDPDVSVCPRTSVTLGVNIEGDALDYSWVFNDQETEVSVSDSLFIESVMPENTGVYTVTVNDWCGSSEEVTLNLQYKAGTELVIPEPKWNTVYFVDNSSGNLSEFRWYLNGEEVSQKQYVDVKSMSRGDLTVTAFDEMSQCLIFGEVNRTKSASLKSAVVSPNPVVAGNPVDVILPVVSEMSRIRLYDMKGSLLIDREYGESSILQLKDTDLSSGVYLIQIEYNDGFLENKKLIIE</sequence>
<dbReference type="InterPro" id="IPR011050">
    <property type="entry name" value="Pectin_lyase_fold/virulence"/>
</dbReference>
<dbReference type="SMART" id="SM00710">
    <property type="entry name" value="PbH1"/>
    <property type="match status" value="13"/>
</dbReference>
<dbReference type="SUPFAM" id="SSF48726">
    <property type="entry name" value="Immunoglobulin"/>
    <property type="match status" value="1"/>
</dbReference>
<keyword evidence="7" id="KW-0998">Cell outer membrane</keyword>
<evidence type="ECO:0000259" key="9">
    <source>
        <dbReference type="PROSITE" id="PS50853"/>
    </source>
</evidence>
<dbReference type="RefSeq" id="WP_114437846.1">
    <property type="nucleotide sequence ID" value="NZ_QPIZ01000026.1"/>
</dbReference>
<keyword evidence="6" id="KW-0472">Membrane</keyword>
<protein>
    <submittedName>
        <fullName evidence="10">Putative secreted protein (Por secretion system target)</fullName>
    </submittedName>
</protein>
<dbReference type="Gene3D" id="2.160.20.10">
    <property type="entry name" value="Single-stranded right-handed beta-helix, Pectin lyase-like"/>
    <property type="match status" value="7"/>
</dbReference>
<comment type="caution">
    <text evidence="10">The sequence shown here is derived from an EMBL/GenBank/DDBJ whole genome shotgun (WGS) entry which is preliminary data.</text>
</comment>
<dbReference type="PANTHER" id="PTHR11319:SF35">
    <property type="entry name" value="OUTER MEMBRANE PROTEIN PMPC-RELATED"/>
    <property type="match status" value="1"/>
</dbReference>
<evidence type="ECO:0000313" key="10">
    <source>
        <dbReference type="EMBL" id="RCW29694.1"/>
    </source>
</evidence>
<dbReference type="InterPro" id="IPR006626">
    <property type="entry name" value="PbH1"/>
</dbReference>
<dbReference type="Gene3D" id="2.60.40.10">
    <property type="entry name" value="Immunoglobulins"/>
    <property type="match status" value="3"/>
</dbReference>
<dbReference type="InterPro" id="IPR012334">
    <property type="entry name" value="Pectin_lyas_fold"/>
</dbReference>
<evidence type="ECO:0000256" key="7">
    <source>
        <dbReference type="ARBA" id="ARBA00023237"/>
    </source>
</evidence>
<proteinExistence type="predicted"/>
<keyword evidence="11" id="KW-1185">Reference proteome</keyword>